<evidence type="ECO:0000313" key="5">
    <source>
        <dbReference type="EMBL" id="MBB3727171.1"/>
    </source>
</evidence>
<dbReference type="PRINTS" id="PR00598">
    <property type="entry name" value="HTHMARR"/>
</dbReference>
<dbReference type="GO" id="GO:0003700">
    <property type="term" value="F:DNA-binding transcription factor activity"/>
    <property type="evidence" value="ECO:0007669"/>
    <property type="project" value="InterPro"/>
</dbReference>
<gene>
    <name evidence="5" type="ORF">FHR33_003031</name>
</gene>
<dbReference type="GO" id="GO:0003677">
    <property type="term" value="F:DNA binding"/>
    <property type="evidence" value="ECO:0007669"/>
    <property type="project" value="UniProtKB-KW"/>
</dbReference>
<comment type="caution">
    <text evidence="5">The sequence shown here is derived from an EMBL/GenBank/DDBJ whole genome shotgun (WGS) entry which is preliminary data.</text>
</comment>
<keyword evidence="2 5" id="KW-0238">DNA-binding</keyword>
<dbReference type="InterPro" id="IPR023187">
    <property type="entry name" value="Tscrpt_reg_MarR-type_CS"/>
</dbReference>
<dbReference type="AlphaFoldDB" id="A0A7W5UYQ7"/>
<dbReference type="EMBL" id="JACIBV010000001">
    <property type="protein sequence ID" value="MBB3727171.1"/>
    <property type="molecule type" value="Genomic_DNA"/>
</dbReference>
<dbReference type="Proteomes" id="UP000579945">
    <property type="component" value="Unassembled WGS sequence"/>
</dbReference>
<keyword evidence="3" id="KW-0804">Transcription</keyword>
<evidence type="ECO:0000256" key="3">
    <source>
        <dbReference type="ARBA" id="ARBA00023163"/>
    </source>
</evidence>
<dbReference type="InterPro" id="IPR000835">
    <property type="entry name" value="HTH_MarR-typ"/>
</dbReference>
<protein>
    <submittedName>
        <fullName evidence="5">DNA-binding MarR family transcriptional regulator</fullName>
    </submittedName>
</protein>
<dbReference type="InterPro" id="IPR039422">
    <property type="entry name" value="MarR/SlyA-like"/>
</dbReference>
<evidence type="ECO:0000259" key="4">
    <source>
        <dbReference type="PROSITE" id="PS50995"/>
    </source>
</evidence>
<name>A0A7W5UYQ7_9ACTN</name>
<feature type="domain" description="HTH marR-type" evidence="4">
    <location>
        <begin position="1"/>
        <end position="134"/>
    </location>
</feature>
<organism evidence="5 6">
    <name type="scientific">Nonomuraea dietziae</name>
    <dbReference type="NCBI Taxonomy" id="65515"/>
    <lineage>
        <taxon>Bacteria</taxon>
        <taxon>Bacillati</taxon>
        <taxon>Actinomycetota</taxon>
        <taxon>Actinomycetes</taxon>
        <taxon>Streptosporangiales</taxon>
        <taxon>Streptosporangiaceae</taxon>
        <taxon>Nonomuraea</taxon>
    </lineage>
</organism>
<dbReference type="GO" id="GO:0006950">
    <property type="term" value="P:response to stress"/>
    <property type="evidence" value="ECO:0007669"/>
    <property type="project" value="TreeGrafter"/>
</dbReference>
<dbReference type="GeneID" id="95389486"/>
<sequence>MDFGVLLGLAYNQFVAELHDYLAERGFTHLRPAFGFALKVLAVRPMTTSQLAARLEITPQGAAKTVEEMVAAGFVERVSDPADGRVKMLHLTERARALLAAGHDFHVDFERRLSAESGEAAIGALREVLTAVVARSDSPEGLARTLRQL</sequence>
<dbReference type="PROSITE" id="PS50995">
    <property type="entry name" value="HTH_MARR_2"/>
    <property type="match status" value="1"/>
</dbReference>
<dbReference type="InterPro" id="IPR036388">
    <property type="entry name" value="WH-like_DNA-bd_sf"/>
</dbReference>
<proteinExistence type="predicted"/>
<evidence type="ECO:0000256" key="1">
    <source>
        <dbReference type="ARBA" id="ARBA00023015"/>
    </source>
</evidence>
<dbReference type="Gene3D" id="1.10.10.10">
    <property type="entry name" value="Winged helix-like DNA-binding domain superfamily/Winged helix DNA-binding domain"/>
    <property type="match status" value="1"/>
</dbReference>
<dbReference type="Pfam" id="PF12802">
    <property type="entry name" value="MarR_2"/>
    <property type="match status" value="1"/>
</dbReference>
<keyword evidence="6" id="KW-1185">Reference proteome</keyword>
<reference evidence="5 6" key="1">
    <citation type="submission" date="2020-08" db="EMBL/GenBank/DDBJ databases">
        <title>Sequencing the genomes of 1000 actinobacteria strains.</title>
        <authorList>
            <person name="Klenk H.-P."/>
        </authorList>
    </citation>
    <scope>NUCLEOTIDE SEQUENCE [LARGE SCALE GENOMIC DNA]</scope>
    <source>
        <strain evidence="5 6">DSM 44320</strain>
    </source>
</reference>
<dbReference type="SUPFAM" id="SSF46785">
    <property type="entry name" value="Winged helix' DNA-binding domain"/>
    <property type="match status" value="1"/>
</dbReference>
<dbReference type="SMART" id="SM00347">
    <property type="entry name" value="HTH_MARR"/>
    <property type="match status" value="1"/>
</dbReference>
<dbReference type="InterPro" id="IPR036390">
    <property type="entry name" value="WH_DNA-bd_sf"/>
</dbReference>
<accession>A0A7W5UYQ7</accession>
<dbReference type="PANTHER" id="PTHR33164:SF43">
    <property type="entry name" value="HTH-TYPE TRANSCRIPTIONAL REPRESSOR YETL"/>
    <property type="match status" value="1"/>
</dbReference>
<evidence type="ECO:0000256" key="2">
    <source>
        <dbReference type="ARBA" id="ARBA00023125"/>
    </source>
</evidence>
<dbReference type="PANTHER" id="PTHR33164">
    <property type="entry name" value="TRANSCRIPTIONAL REGULATOR, MARR FAMILY"/>
    <property type="match status" value="1"/>
</dbReference>
<keyword evidence="1" id="KW-0805">Transcription regulation</keyword>
<dbReference type="PROSITE" id="PS01117">
    <property type="entry name" value="HTH_MARR_1"/>
    <property type="match status" value="1"/>
</dbReference>
<dbReference type="RefSeq" id="WP_183647391.1">
    <property type="nucleotide sequence ID" value="NZ_JACIBV010000001.1"/>
</dbReference>
<evidence type="ECO:0000313" key="6">
    <source>
        <dbReference type="Proteomes" id="UP000579945"/>
    </source>
</evidence>